<feature type="transmembrane region" description="Helical" evidence="6">
    <location>
        <begin position="55"/>
        <end position="76"/>
    </location>
</feature>
<accession>A0A3A3Z0V0</accession>
<feature type="transmembrane region" description="Helical" evidence="6">
    <location>
        <begin position="168"/>
        <end position="191"/>
    </location>
</feature>
<evidence type="ECO:0000256" key="1">
    <source>
        <dbReference type="ARBA" id="ARBA00004141"/>
    </source>
</evidence>
<proteinExistence type="predicted"/>
<feature type="transmembrane region" description="Helical" evidence="6">
    <location>
        <begin position="110"/>
        <end position="127"/>
    </location>
</feature>
<comment type="subcellular location">
    <subcellularLocation>
        <location evidence="1">Membrane</location>
        <topology evidence="1">Multi-pass membrane protein</topology>
    </subcellularLocation>
</comment>
<dbReference type="InterPro" id="IPR051533">
    <property type="entry name" value="WaaL-like"/>
</dbReference>
<feature type="region of interest" description="Disordered" evidence="5">
    <location>
        <begin position="488"/>
        <end position="508"/>
    </location>
</feature>
<feature type="transmembrane region" description="Helical" evidence="6">
    <location>
        <begin position="244"/>
        <end position="261"/>
    </location>
</feature>
<dbReference type="OrthoDB" id="5025770at2"/>
<dbReference type="PANTHER" id="PTHR37422:SF13">
    <property type="entry name" value="LIPOPOLYSACCHARIDE BIOSYNTHESIS PROTEIN PA4999-RELATED"/>
    <property type="match status" value="1"/>
</dbReference>
<evidence type="ECO:0000313" key="9">
    <source>
        <dbReference type="Proteomes" id="UP000265614"/>
    </source>
</evidence>
<feature type="transmembrane region" description="Helical" evidence="6">
    <location>
        <begin position="20"/>
        <end position="48"/>
    </location>
</feature>
<feature type="domain" description="O-antigen ligase-related" evidence="7">
    <location>
        <begin position="250"/>
        <end position="418"/>
    </location>
</feature>
<keyword evidence="4 6" id="KW-0472">Membrane</keyword>
<dbReference type="AlphaFoldDB" id="A0A3A3Z0V0"/>
<feature type="transmembrane region" description="Helical" evidence="6">
    <location>
        <begin position="211"/>
        <end position="232"/>
    </location>
</feature>
<keyword evidence="3 6" id="KW-1133">Transmembrane helix</keyword>
<evidence type="ECO:0000256" key="6">
    <source>
        <dbReference type="SAM" id="Phobius"/>
    </source>
</evidence>
<dbReference type="GO" id="GO:0016020">
    <property type="term" value="C:membrane"/>
    <property type="evidence" value="ECO:0007669"/>
    <property type="project" value="UniProtKB-SubCell"/>
</dbReference>
<evidence type="ECO:0000256" key="4">
    <source>
        <dbReference type="ARBA" id="ARBA00023136"/>
    </source>
</evidence>
<reference evidence="8 9" key="1">
    <citation type="submission" date="2018-09" db="EMBL/GenBank/DDBJ databases">
        <title>YIM 75000 draft genome.</title>
        <authorList>
            <person name="Tang S."/>
            <person name="Feng Y."/>
        </authorList>
    </citation>
    <scope>NUCLEOTIDE SEQUENCE [LARGE SCALE GENOMIC DNA]</scope>
    <source>
        <strain evidence="8 9">YIM 75000</strain>
    </source>
</reference>
<dbReference type="RefSeq" id="WP_119948805.1">
    <property type="nucleotide sequence ID" value="NZ_QZEZ01000001.1"/>
</dbReference>
<evidence type="ECO:0000256" key="3">
    <source>
        <dbReference type="ARBA" id="ARBA00022989"/>
    </source>
</evidence>
<feature type="transmembrane region" description="Helical" evidence="6">
    <location>
        <begin position="290"/>
        <end position="313"/>
    </location>
</feature>
<organism evidence="8 9">
    <name type="scientific">Vallicoccus soli</name>
    <dbReference type="NCBI Taxonomy" id="2339232"/>
    <lineage>
        <taxon>Bacteria</taxon>
        <taxon>Bacillati</taxon>
        <taxon>Actinomycetota</taxon>
        <taxon>Actinomycetes</taxon>
        <taxon>Motilibacterales</taxon>
        <taxon>Vallicoccaceae</taxon>
        <taxon>Vallicoccus</taxon>
    </lineage>
</organism>
<evidence type="ECO:0000313" key="8">
    <source>
        <dbReference type="EMBL" id="RJK97879.1"/>
    </source>
</evidence>
<dbReference type="InterPro" id="IPR007016">
    <property type="entry name" value="O-antigen_ligase-rel_domated"/>
</dbReference>
<sequence length="508" mass="53040">MSAVDQGLARPALLAAGVGAVTGALVGLGGPVALLPAAAVALLVGLLLQRSRPGLLPVLALAVAATPPLLALPLSVTVGGKSLYLSDLLLPAAAVVALTRRSRLQRTDLLVLAYAAVIAFDSAVGIVRHQPFQAFTQDLRGPAYIVLGYVIASRLWRPVHSRAAVRAALVVLWYSAGLMLVTIVTGTELLAGRVANVRVQGVGGTAAELDATRFIVNSKVLAFVVLVAAATVLLSRRAGARERLLAAVLALPAFLVTFLGYARATLLALLLCTAVLLVLRRRADLHGGRLGAVVLAAAALVGVVGLTGTASLLSDPDGNLVARQVAGFEERVLGGLTTEQVETPGNEYRLLENRYALMTWGENPLFGQGIGASYHPPMIADPLLQAFETDPEFGSRFVHNGYLWYLVKTGLVGLLAFLAMVLVPVARVLRRAAGPEGMPPVDVALAVSLLGLMLIHAFEPDMHRVGGAALVGALIGYLSLRGASRAPIERGPSARSRGTRTLDRRVAP</sequence>
<comment type="caution">
    <text evidence="8">The sequence shown here is derived from an EMBL/GenBank/DDBJ whole genome shotgun (WGS) entry which is preliminary data.</text>
</comment>
<keyword evidence="9" id="KW-1185">Reference proteome</keyword>
<keyword evidence="2 6" id="KW-0812">Transmembrane</keyword>
<evidence type="ECO:0000256" key="2">
    <source>
        <dbReference type="ARBA" id="ARBA00022692"/>
    </source>
</evidence>
<dbReference type="PANTHER" id="PTHR37422">
    <property type="entry name" value="TEICHURONIC ACID BIOSYNTHESIS PROTEIN TUAE"/>
    <property type="match status" value="1"/>
</dbReference>
<dbReference type="EMBL" id="QZEZ01000001">
    <property type="protein sequence ID" value="RJK97879.1"/>
    <property type="molecule type" value="Genomic_DNA"/>
</dbReference>
<feature type="transmembrane region" description="Helical" evidence="6">
    <location>
        <begin position="402"/>
        <end position="429"/>
    </location>
</feature>
<evidence type="ECO:0000259" key="7">
    <source>
        <dbReference type="Pfam" id="PF04932"/>
    </source>
</evidence>
<gene>
    <name evidence="8" type="ORF">D5H78_02600</name>
</gene>
<dbReference type="Pfam" id="PF04932">
    <property type="entry name" value="Wzy_C"/>
    <property type="match status" value="1"/>
</dbReference>
<protein>
    <recommendedName>
        <fullName evidence="7">O-antigen ligase-related domain-containing protein</fullName>
    </recommendedName>
</protein>
<dbReference type="Proteomes" id="UP000265614">
    <property type="component" value="Unassembled WGS sequence"/>
</dbReference>
<evidence type="ECO:0000256" key="5">
    <source>
        <dbReference type="SAM" id="MobiDB-lite"/>
    </source>
</evidence>
<name>A0A3A3Z0V0_9ACTN</name>